<accession>A0ABR4XL47</accession>
<sequence>MLNYRPTEKLSANIFLNGGYLAFYGDKGALLQKDLVYNISLNADRNPRKNVSLGGNYTYTQAPPQLGVRTKHNYSCSFYVTTKLLKDKLSVTLDVRNPFKKYSRLPNGGTDFIKSVSMTLPRALWA</sequence>
<proteinExistence type="predicted"/>
<dbReference type="SUPFAM" id="SSF56935">
    <property type="entry name" value="Porins"/>
    <property type="match status" value="1"/>
</dbReference>
<evidence type="ECO:0000313" key="2">
    <source>
        <dbReference type="EMBL" id="KGN91715.1"/>
    </source>
</evidence>
<protein>
    <recommendedName>
        <fullName evidence="1">Outer membrane protein beta-barrel domain-containing protein</fullName>
    </recommendedName>
</protein>
<feature type="domain" description="Outer membrane protein beta-barrel" evidence="1">
    <location>
        <begin position="2"/>
        <end position="104"/>
    </location>
</feature>
<reference evidence="2 3" key="1">
    <citation type="submission" date="2014-08" db="EMBL/GenBank/DDBJ databases">
        <title>Porphyromonas canoris strain:OH2762 Genome sequencing.</title>
        <authorList>
            <person name="Wallis C."/>
            <person name="Deusch O."/>
            <person name="O'Flynn C."/>
            <person name="Davis I."/>
            <person name="Jospin G."/>
            <person name="Darling A.E."/>
            <person name="Coil D.A."/>
            <person name="Alexiev A."/>
            <person name="Horsfall A."/>
            <person name="Kirkwood N."/>
            <person name="Harris S."/>
            <person name="Eisen J.A."/>
        </authorList>
    </citation>
    <scope>NUCLEOTIDE SEQUENCE [LARGE SCALE GENOMIC DNA]</scope>
    <source>
        <strain evidence="3">COT-108 OH2762</strain>
    </source>
</reference>
<evidence type="ECO:0000259" key="1">
    <source>
        <dbReference type="Pfam" id="PF14905"/>
    </source>
</evidence>
<dbReference type="Pfam" id="PF14905">
    <property type="entry name" value="OMP_b-brl_3"/>
    <property type="match status" value="1"/>
</dbReference>
<organism evidence="2 3">
    <name type="scientific">Porphyromonas canoris</name>
    <dbReference type="NCBI Taxonomy" id="36875"/>
    <lineage>
        <taxon>Bacteria</taxon>
        <taxon>Pseudomonadati</taxon>
        <taxon>Bacteroidota</taxon>
        <taxon>Bacteroidia</taxon>
        <taxon>Bacteroidales</taxon>
        <taxon>Porphyromonadaceae</taxon>
        <taxon>Porphyromonas</taxon>
    </lineage>
</organism>
<dbReference type="EMBL" id="JQZV01000013">
    <property type="protein sequence ID" value="KGN91715.1"/>
    <property type="molecule type" value="Genomic_DNA"/>
</dbReference>
<evidence type="ECO:0000313" key="3">
    <source>
        <dbReference type="Proteomes" id="UP000030101"/>
    </source>
</evidence>
<dbReference type="Proteomes" id="UP000030101">
    <property type="component" value="Unassembled WGS sequence"/>
</dbReference>
<comment type="caution">
    <text evidence="2">The sequence shown here is derived from an EMBL/GenBank/DDBJ whole genome shotgun (WGS) entry which is preliminary data.</text>
</comment>
<dbReference type="InterPro" id="IPR041700">
    <property type="entry name" value="OMP_b-brl_3"/>
</dbReference>
<name>A0ABR4XL47_9PORP</name>
<keyword evidence="3" id="KW-1185">Reference proteome</keyword>
<gene>
    <name evidence="2" type="ORF">HQ43_06350</name>
</gene>